<evidence type="ECO:0000313" key="10">
    <source>
        <dbReference type="Proteomes" id="UP000318571"/>
    </source>
</evidence>
<dbReference type="SUPFAM" id="SSF53720">
    <property type="entry name" value="ALDH-like"/>
    <property type="match status" value="1"/>
</dbReference>
<dbReference type="FunFam" id="3.40.605.10:FF:000005">
    <property type="entry name" value="Succinate-semialdehyde dehydrogenase I"/>
    <property type="match status" value="1"/>
</dbReference>
<evidence type="ECO:0000259" key="8">
    <source>
        <dbReference type="Pfam" id="PF00171"/>
    </source>
</evidence>
<protein>
    <recommendedName>
        <fullName evidence="5">Aldehyde dehydrogenase family 5 member A1</fullName>
    </recommendedName>
</protein>
<reference evidence="9 10" key="1">
    <citation type="journal article" date="2018" name="Nat. Ecol. Evol.">
        <title>Genomic signatures of mitonuclear coevolution across populations of Tigriopus californicus.</title>
        <authorList>
            <person name="Barreto F.S."/>
            <person name="Watson E.T."/>
            <person name="Lima T.G."/>
            <person name="Willett C.S."/>
            <person name="Edmands S."/>
            <person name="Li W."/>
            <person name="Burton R.S."/>
        </authorList>
    </citation>
    <scope>NUCLEOTIDE SEQUENCE [LARGE SCALE GENOMIC DNA]</scope>
    <source>
        <strain evidence="9 10">San Diego</strain>
    </source>
</reference>
<gene>
    <name evidence="9" type="ORF">TCAL_05074</name>
</gene>
<dbReference type="EMBL" id="VCGU01000010">
    <property type="protein sequence ID" value="TRY68868.1"/>
    <property type="molecule type" value="Genomic_DNA"/>
</dbReference>
<dbReference type="PROSITE" id="PS00687">
    <property type="entry name" value="ALDEHYDE_DEHYDR_GLU"/>
    <property type="match status" value="1"/>
</dbReference>
<evidence type="ECO:0000256" key="3">
    <source>
        <dbReference type="ARBA" id="ARBA00009986"/>
    </source>
</evidence>
<dbReference type="OMA" id="IGELFCK"/>
<keyword evidence="10" id="KW-1185">Reference proteome</keyword>
<dbReference type="STRING" id="6832.A0A553NTV6"/>
<comment type="caution">
    <text evidence="9">The sequence shown here is derived from an EMBL/GenBank/DDBJ whole genome shotgun (WGS) entry which is preliminary data.</text>
</comment>
<comment type="function">
    <text evidence="1">Catalyzes one step in the degradation of the inhibitory neurotransmitter gamma-aminobutyric acid (GABA).</text>
</comment>
<proteinExistence type="inferred from homology"/>
<evidence type="ECO:0000256" key="4">
    <source>
        <dbReference type="ARBA" id="ARBA00023002"/>
    </source>
</evidence>
<dbReference type="InterPro" id="IPR016162">
    <property type="entry name" value="Ald_DH_N"/>
</dbReference>
<evidence type="ECO:0000256" key="5">
    <source>
        <dbReference type="ARBA" id="ARBA00031080"/>
    </source>
</evidence>
<dbReference type="NCBIfam" id="TIGR01780">
    <property type="entry name" value="SSADH"/>
    <property type="match status" value="1"/>
</dbReference>
<dbReference type="InterPro" id="IPR016163">
    <property type="entry name" value="Ald_DH_C"/>
</dbReference>
<dbReference type="Pfam" id="PF00171">
    <property type="entry name" value="Aldedh"/>
    <property type="match status" value="1"/>
</dbReference>
<dbReference type="GO" id="GO:0004777">
    <property type="term" value="F:succinate-semialdehyde dehydrogenase (NAD+) activity"/>
    <property type="evidence" value="ECO:0007669"/>
    <property type="project" value="TreeGrafter"/>
</dbReference>
<dbReference type="UniPathway" id="UPA00733"/>
<dbReference type="Gene3D" id="3.40.605.10">
    <property type="entry name" value="Aldehyde Dehydrogenase, Chain A, domain 1"/>
    <property type="match status" value="1"/>
</dbReference>
<comment type="similarity">
    <text evidence="3 7">Belongs to the aldehyde dehydrogenase family.</text>
</comment>
<dbReference type="Proteomes" id="UP000318571">
    <property type="component" value="Chromosome 1"/>
</dbReference>
<dbReference type="PANTHER" id="PTHR43353:SF5">
    <property type="entry name" value="SUCCINATE-SEMIALDEHYDE DEHYDROGENASE, MITOCHONDRIAL"/>
    <property type="match status" value="1"/>
</dbReference>
<comment type="pathway">
    <text evidence="2">Amino-acid degradation; 4-aminobutanoate degradation.</text>
</comment>
<dbReference type="Gene3D" id="3.40.309.10">
    <property type="entry name" value="Aldehyde Dehydrogenase, Chain A, domain 2"/>
    <property type="match status" value="1"/>
</dbReference>
<dbReference type="InterPro" id="IPR029510">
    <property type="entry name" value="Ald_DH_CS_GLU"/>
</dbReference>
<dbReference type="GO" id="GO:0005739">
    <property type="term" value="C:mitochondrion"/>
    <property type="evidence" value="ECO:0007669"/>
    <property type="project" value="TreeGrafter"/>
</dbReference>
<dbReference type="AlphaFoldDB" id="A0A553NTV6"/>
<sequence>MHDCGLSLCRDFLRYKREHGSPAERDLYVGHDLDELFLVDRLLSKRPLSYVDPDDHYTLRNGLKIAKDWTRVGTDSSPKHLSMQEHMTYDEIQLSAALIQVSSPACPIYKSTIHFEHVKYVAFRGSKIQLVSTHCGLKFLFSNRSLFDKLPLEFNESNTMIVAMYAWDGNAFPGKSSFGKEKNSDGFEKNQLTMTITMVQPSFIRLGQTCFNRGTIIQIRTMSSLVKNKAFINGAWVEATSGKTFEVTNPVNGKVIGSVPDMDTIDANKAIDAAHEAFQTWRDTTAKERSALLRKWFEMCNKNHNELAKILTAEQGKPLAEAKGEVSYGSSFLEWFSEEARRINGDVVQAPAANKRMLFVREPIGVAAMITPWNFPNAMITRKVGAALASGCTVVVKPAEDTPLSALAVAALAEEAGIPKGVLNVITSRLENSSEVGKALCSSSKVRALSFTGSTRVGKILYRQCADTVKKISLELGGNAPFIVFDSADVDLAVGGCMASKFRNAGQTCVSSNRILVQSGIYDKFVAKLKETVEKSVVLGDGMDDGVNQGPIINKNQFARVTRLVDEAVNKGAKVVLGGSKHDIGDLFYKPTIISEMQEDMECFKEEVFGPVISIKKFETEDEALKIANNSEVGLAGYFYSNDVSQCWRVSRKLETGMVGINEGMMSCAEGAFGGVKESGIGREGSKYGIDEYTEMKYLCFGNL</sequence>
<dbReference type="PANTHER" id="PTHR43353">
    <property type="entry name" value="SUCCINATE-SEMIALDEHYDE DEHYDROGENASE, MITOCHONDRIAL"/>
    <property type="match status" value="1"/>
</dbReference>
<evidence type="ECO:0000256" key="2">
    <source>
        <dbReference type="ARBA" id="ARBA00005176"/>
    </source>
</evidence>
<feature type="domain" description="Aldehyde dehydrogenase" evidence="8">
    <location>
        <begin position="236"/>
        <end position="698"/>
    </location>
</feature>
<dbReference type="Pfam" id="PF16062">
    <property type="entry name" value="MavL-like"/>
    <property type="match status" value="1"/>
</dbReference>
<evidence type="ECO:0000256" key="7">
    <source>
        <dbReference type="RuleBase" id="RU003345"/>
    </source>
</evidence>
<dbReference type="InterPro" id="IPR015590">
    <property type="entry name" value="Aldehyde_DH_dom"/>
</dbReference>
<organism evidence="9 10">
    <name type="scientific">Tigriopus californicus</name>
    <name type="common">Marine copepod</name>
    <dbReference type="NCBI Taxonomy" id="6832"/>
    <lineage>
        <taxon>Eukaryota</taxon>
        <taxon>Metazoa</taxon>
        <taxon>Ecdysozoa</taxon>
        <taxon>Arthropoda</taxon>
        <taxon>Crustacea</taxon>
        <taxon>Multicrustacea</taxon>
        <taxon>Hexanauplia</taxon>
        <taxon>Copepoda</taxon>
        <taxon>Harpacticoida</taxon>
        <taxon>Harpacticidae</taxon>
        <taxon>Tigriopus</taxon>
    </lineage>
</organism>
<keyword evidence="4 7" id="KW-0560">Oxidoreductase</keyword>
<dbReference type="GO" id="GO:0009450">
    <property type="term" value="P:gamma-aminobutyric acid catabolic process"/>
    <property type="evidence" value="ECO:0007669"/>
    <property type="project" value="UniProtKB-UniPathway"/>
</dbReference>
<dbReference type="InterPro" id="IPR016161">
    <property type="entry name" value="Ald_DH/histidinol_DH"/>
</dbReference>
<accession>A0A553NTV6</accession>
<evidence type="ECO:0000313" key="9">
    <source>
        <dbReference type="EMBL" id="TRY68868.1"/>
    </source>
</evidence>
<feature type="active site" evidence="6">
    <location>
        <position position="475"/>
    </location>
</feature>
<dbReference type="CDD" id="cd07103">
    <property type="entry name" value="ALDH_F5_SSADH_GabD"/>
    <property type="match status" value="1"/>
</dbReference>
<dbReference type="InterPro" id="IPR010102">
    <property type="entry name" value="Succ_semiAld_DH"/>
</dbReference>
<name>A0A553NTV6_TIGCA</name>
<dbReference type="InterPro" id="IPR032063">
    <property type="entry name" value="MavL-like"/>
</dbReference>
<dbReference type="FunFam" id="3.40.309.10:FF:000004">
    <property type="entry name" value="Succinate-semialdehyde dehydrogenase I"/>
    <property type="match status" value="1"/>
</dbReference>
<evidence type="ECO:0000256" key="1">
    <source>
        <dbReference type="ARBA" id="ARBA00003743"/>
    </source>
</evidence>
<evidence type="ECO:0000256" key="6">
    <source>
        <dbReference type="PROSITE-ProRule" id="PRU10007"/>
    </source>
</evidence>
<dbReference type="InterPro" id="IPR050740">
    <property type="entry name" value="Aldehyde_DH_Superfamily"/>
</dbReference>